<dbReference type="AlphaFoldDB" id="A0A9D4LKA6"/>
<sequence length="65" mass="7672">MAAPSLTTTSRRSQLSTWSFDFGVGPRNARRRTTPPQRRTNIRRRRSSLQFSSFIRLMRMARSRD</sequence>
<comment type="caution">
    <text evidence="2">The sequence shown here is derived from an EMBL/GenBank/DDBJ whole genome shotgun (WGS) entry which is preliminary data.</text>
</comment>
<dbReference type="Proteomes" id="UP000828390">
    <property type="component" value="Unassembled WGS sequence"/>
</dbReference>
<feature type="region of interest" description="Disordered" evidence="1">
    <location>
        <begin position="20"/>
        <end position="46"/>
    </location>
</feature>
<protein>
    <submittedName>
        <fullName evidence="2">Uncharacterized protein</fullName>
    </submittedName>
</protein>
<dbReference type="EMBL" id="JAIWYP010000003">
    <property type="protein sequence ID" value="KAH3859002.1"/>
    <property type="molecule type" value="Genomic_DNA"/>
</dbReference>
<evidence type="ECO:0000256" key="1">
    <source>
        <dbReference type="SAM" id="MobiDB-lite"/>
    </source>
</evidence>
<evidence type="ECO:0000313" key="3">
    <source>
        <dbReference type="Proteomes" id="UP000828390"/>
    </source>
</evidence>
<accession>A0A9D4LKA6</accession>
<reference evidence="2" key="1">
    <citation type="journal article" date="2019" name="bioRxiv">
        <title>The Genome of the Zebra Mussel, Dreissena polymorpha: A Resource for Invasive Species Research.</title>
        <authorList>
            <person name="McCartney M.A."/>
            <person name="Auch B."/>
            <person name="Kono T."/>
            <person name="Mallez S."/>
            <person name="Zhang Y."/>
            <person name="Obille A."/>
            <person name="Becker A."/>
            <person name="Abrahante J.E."/>
            <person name="Garbe J."/>
            <person name="Badalamenti J.P."/>
            <person name="Herman A."/>
            <person name="Mangelson H."/>
            <person name="Liachko I."/>
            <person name="Sullivan S."/>
            <person name="Sone E.D."/>
            <person name="Koren S."/>
            <person name="Silverstein K.A.T."/>
            <person name="Beckman K.B."/>
            <person name="Gohl D.M."/>
        </authorList>
    </citation>
    <scope>NUCLEOTIDE SEQUENCE</scope>
    <source>
        <strain evidence="2">Duluth1</strain>
        <tissue evidence="2">Whole animal</tissue>
    </source>
</reference>
<gene>
    <name evidence="2" type="ORF">DPMN_101648</name>
</gene>
<proteinExistence type="predicted"/>
<reference evidence="2" key="2">
    <citation type="submission" date="2020-11" db="EMBL/GenBank/DDBJ databases">
        <authorList>
            <person name="McCartney M.A."/>
            <person name="Auch B."/>
            <person name="Kono T."/>
            <person name="Mallez S."/>
            <person name="Becker A."/>
            <person name="Gohl D.M."/>
            <person name="Silverstein K.A.T."/>
            <person name="Koren S."/>
            <person name="Bechman K.B."/>
            <person name="Herman A."/>
            <person name="Abrahante J.E."/>
            <person name="Garbe J."/>
        </authorList>
    </citation>
    <scope>NUCLEOTIDE SEQUENCE</scope>
    <source>
        <strain evidence="2">Duluth1</strain>
        <tissue evidence="2">Whole animal</tissue>
    </source>
</reference>
<evidence type="ECO:0000313" key="2">
    <source>
        <dbReference type="EMBL" id="KAH3859002.1"/>
    </source>
</evidence>
<organism evidence="2 3">
    <name type="scientific">Dreissena polymorpha</name>
    <name type="common">Zebra mussel</name>
    <name type="synonym">Mytilus polymorpha</name>
    <dbReference type="NCBI Taxonomy" id="45954"/>
    <lineage>
        <taxon>Eukaryota</taxon>
        <taxon>Metazoa</taxon>
        <taxon>Spiralia</taxon>
        <taxon>Lophotrochozoa</taxon>
        <taxon>Mollusca</taxon>
        <taxon>Bivalvia</taxon>
        <taxon>Autobranchia</taxon>
        <taxon>Heteroconchia</taxon>
        <taxon>Euheterodonta</taxon>
        <taxon>Imparidentia</taxon>
        <taxon>Neoheterodontei</taxon>
        <taxon>Myida</taxon>
        <taxon>Dreissenoidea</taxon>
        <taxon>Dreissenidae</taxon>
        <taxon>Dreissena</taxon>
    </lineage>
</organism>
<keyword evidence="3" id="KW-1185">Reference proteome</keyword>
<name>A0A9D4LKA6_DREPO</name>